<dbReference type="Pfam" id="PF09995">
    <property type="entry name" value="MPAB_Lcp_cat"/>
    <property type="match status" value="1"/>
</dbReference>
<name>A0A547P8T5_9SPHN</name>
<keyword evidence="3" id="KW-1185">Reference proteome</keyword>
<proteinExistence type="predicted"/>
<accession>A0A547P8T5</accession>
<evidence type="ECO:0000313" key="2">
    <source>
        <dbReference type="EMBL" id="TRD10561.1"/>
    </source>
</evidence>
<sequence length="279" mass="31224">MADPIETMRLRLVEQVRGVFNDASKGQKPVPPSDDALFKRDTPIRLVHADLVGMMTGGIRSLMLQMLHPHALQGVLDHSNFREDMHGRLQRTAKFIAVTSFGHRDEAMKAIERVNRIHAKVGGTLPDGTPYIANNPRTLAWVHVAEAQSFLAGYLRHVRPDMPFADQDEYYRQFAVIARALGADPVPESRSEAEAVFRELRSDLRPSPEAREVAQLVLSQRPKGTPPALQKVIGAESVAMLPDWARHMLKLQKPVLTALPARAATWGVGRTLRWAFRQN</sequence>
<evidence type="ECO:0000313" key="3">
    <source>
        <dbReference type="Proteomes" id="UP000316343"/>
    </source>
</evidence>
<reference evidence="2 3" key="1">
    <citation type="submission" date="2019-06" db="EMBL/GenBank/DDBJ databases">
        <title>Erythrobacter insulae sp. nov., isolated from a tidal flat.</title>
        <authorList>
            <person name="Yoon J.-H."/>
        </authorList>
    </citation>
    <scope>NUCLEOTIDE SEQUENCE [LARGE SCALE GENOMIC DNA]</scope>
    <source>
        <strain evidence="2 3">JBTF-M21</strain>
    </source>
</reference>
<gene>
    <name evidence="2" type="ORF">FGU71_00880</name>
</gene>
<feature type="domain" description="ER-bound oxygenase mpaB/mpaB'/Rubber oxygenase catalytic" evidence="1">
    <location>
        <begin position="47"/>
        <end position="268"/>
    </location>
</feature>
<dbReference type="OrthoDB" id="108890at2"/>
<organism evidence="2 3">
    <name type="scientific">Erythrobacter insulae</name>
    <dbReference type="NCBI Taxonomy" id="2584124"/>
    <lineage>
        <taxon>Bacteria</taxon>
        <taxon>Pseudomonadati</taxon>
        <taxon>Pseudomonadota</taxon>
        <taxon>Alphaproteobacteria</taxon>
        <taxon>Sphingomonadales</taxon>
        <taxon>Erythrobacteraceae</taxon>
        <taxon>Erythrobacter/Porphyrobacter group</taxon>
        <taxon>Erythrobacter</taxon>
    </lineage>
</organism>
<dbReference type="Proteomes" id="UP000316343">
    <property type="component" value="Unassembled WGS sequence"/>
</dbReference>
<protein>
    <submittedName>
        <fullName evidence="2">DUF2236 domain-containing protein</fullName>
    </submittedName>
</protein>
<dbReference type="GO" id="GO:0016491">
    <property type="term" value="F:oxidoreductase activity"/>
    <property type="evidence" value="ECO:0007669"/>
    <property type="project" value="InterPro"/>
</dbReference>
<dbReference type="EMBL" id="VHJK01000001">
    <property type="protein sequence ID" value="TRD10561.1"/>
    <property type="molecule type" value="Genomic_DNA"/>
</dbReference>
<dbReference type="PANTHER" id="PTHR36151">
    <property type="entry name" value="BLR2777 PROTEIN"/>
    <property type="match status" value="1"/>
</dbReference>
<dbReference type="PANTHER" id="PTHR36151:SF3">
    <property type="entry name" value="ER-BOUND OXYGENASE MPAB_MPAB'_RUBBER OXYGENASE CATALYTIC DOMAIN-CONTAINING PROTEIN"/>
    <property type="match status" value="1"/>
</dbReference>
<dbReference type="RefSeq" id="WP_142786823.1">
    <property type="nucleotide sequence ID" value="NZ_VHJK01000001.1"/>
</dbReference>
<comment type="caution">
    <text evidence="2">The sequence shown here is derived from an EMBL/GenBank/DDBJ whole genome shotgun (WGS) entry which is preliminary data.</text>
</comment>
<dbReference type="InterPro" id="IPR018713">
    <property type="entry name" value="MPAB/Lcp_cat_dom"/>
</dbReference>
<evidence type="ECO:0000259" key="1">
    <source>
        <dbReference type="Pfam" id="PF09995"/>
    </source>
</evidence>
<dbReference type="AlphaFoldDB" id="A0A547P8T5"/>